<evidence type="ECO:0000313" key="2">
    <source>
        <dbReference type="EMBL" id="KAF6061069.1"/>
    </source>
</evidence>
<comment type="caution">
    <text evidence="2">The sequence shown here is derived from an EMBL/GenBank/DDBJ whole genome shotgun (WGS) entry which is preliminary data.</text>
</comment>
<sequence length="141" mass="15887">MTIDITTTKSVGAGRGSTAFIIIIFFFFGRIIDNFIKNVFFKFTNLTYDSPNATTNTSGSTNYYNNNTINSLSSASIRRVSKGLFSFYNPELKQLNTVKVGEMINNDVTLYKSSNNHFQSYICNNDTFLYCLDIINSNSNV</sequence>
<reference evidence="2 3" key="1">
    <citation type="submission" date="2020-03" db="EMBL/GenBank/DDBJ databases">
        <title>FDA dAtabase for Regulatory Grade micrObial Sequences (FDA-ARGOS): Supporting development and validation of Infectious Disease Dx tests.</title>
        <authorList>
            <person name="Campos J."/>
            <person name="Goldberg B."/>
            <person name="Tallon L."/>
            <person name="Sadzewicz L."/>
            <person name="Vavikolanu K."/>
            <person name="Mehta A."/>
            <person name="Aluvathingal J."/>
            <person name="Nadendla S."/>
            <person name="Nandy P."/>
            <person name="Geyer C."/>
            <person name="Yan Y."/>
            <person name="Sichtig H."/>
        </authorList>
    </citation>
    <scope>NUCLEOTIDE SEQUENCE [LARGE SCALE GENOMIC DNA]</scope>
    <source>
        <strain evidence="2 3">FDAARGOS_656</strain>
    </source>
</reference>
<accession>A0A8H6F0A1</accession>
<evidence type="ECO:0000256" key="1">
    <source>
        <dbReference type="SAM" id="Phobius"/>
    </source>
</evidence>
<dbReference type="Proteomes" id="UP000536275">
    <property type="component" value="Unassembled WGS sequence"/>
</dbReference>
<name>A0A8H6F0A1_CANAX</name>
<protein>
    <submittedName>
        <fullName evidence="2">Uncharacterized protein</fullName>
    </submittedName>
</protein>
<gene>
    <name evidence="2" type="ORF">FOB64_006512</name>
</gene>
<dbReference type="EMBL" id="JABWAD010000066">
    <property type="protein sequence ID" value="KAF6061069.1"/>
    <property type="molecule type" value="Genomic_DNA"/>
</dbReference>
<evidence type="ECO:0000313" key="3">
    <source>
        <dbReference type="Proteomes" id="UP000536275"/>
    </source>
</evidence>
<keyword evidence="1" id="KW-0472">Membrane</keyword>
<proteinExistence type="predicted"/>
<feature type="transmembrane region" description="Helical" evidence="1">
    <location>
        <begin position="12"/>
        <end position="32"/>
    </location>
</feature>
<organism evidence="2 3">
    <name type="scientific">Candida albicans</name>
    <name type="common">Yeast</name>
    <dbReference type="NCBI Taxonomy" id="5476"/>
    <lineage>
        <taxon>Eukaryota</taxon>
        <taxon>Fungi</taxon>
        <taxon>Dikarya</taxon>
        <taxon>Ascomycota</taxon>
        <taxon>Saccharomycotina</taxon>
        <taxon>Pichiomycetes</taxon>
        <taxon>Debaryomycetaceae</taxon>
        <taxon>Candida/Lodderomyces clade</taxon>
        <taxon>Candida</taxon>
    </lineage>
</organism>
<keyword evidence="1" id="KW-0812">Transmembrane</keyword>
<dbReference type="AlphaFoldDB" id="A0A8H6F0A1"/>
<keyword evidence="1" id="KW-1133">Transmembrane helix</keyword>